<keyword evidence="2" id="KW-1003">Cell membrane</keyword>
<organism evidence="7 8">
    <name type="scientific">Idiomarina piscisalsi</name>
    <dbReference type="NCBI Taxonomy" id="1096243"/>
    <lineage>
        <taxon>Bacteria</taxon>
        <taxon>Pseudomonadati</taxon>
        <taxon>Pseudomonadota</taxon>
        <taxon>Gammaproteobacteria</taxon>
        <taxon>Alteromonadales</taxon>
        <taxon>Idiomarinaceae</taxon>
        <taxon>Idiomarina</taxon>
    </lineage>
</organism>
<evidence type="ECO:0000256" key="1">
    <source>
        <dbReference type="ARBA" id="ARBA00004651"/>
    </source>
</evidence>
<accession>A0A432YM09</accession>
<feature type="transmembrane region" description="Helical" evidence="6">
    <location>
        <begin position="6"/>
        <end position="26"/>
    </location>
</feature>
<dbReference type="EMBL" id="PIQA01000013">
    <property type="protein sequence ID" value="RUO61986.1"/>
    <property type="molecule type" value="Genomic_DNA"/>
</dbReference>
<evidence type="ECO:0000256" key="6">
    <source>
        <dbReference type="SAM" id="Phobius"/>
    </source>
</evidence>
<comment type="caution">
    <text evidence="7">The sequence shown here is derived from an EMBL/GenBank/DDBJ whole genome shotgun (WGS) entry which is preliminary data.</text>
</comment>
<feature type="transmembrane region" description="Helical" evidence="6">
    <location>
        <begin position="144"/>
        <end position="166"/>
    </location>
</feature>
<keyword evidence="5 6" id="KW-0472">Membrane</keyword>
<dbReference type="Pfam" id="PF01810">
    <property type="entry name" value="LysE"/>
    <property type="match status" value="1"/>
</dbReference>
<reference evidence="7 8" key="1">
    <citation type="journal article" date="2011" name="Front. Microbiol.">
        <title>Genomic signatures of strain selection and enhancement in Bacillus atrophaeus var. globigii, a historical biowarfare simulant.</title>
        <authorList>
            <person name="Gibbons H.S."/>
            <person name="Broomall S.M."/>
            <person name="McNew L.A."/>
            <person name="Daligault H."/>
            <person name="Chapman C."/>
            <person name="Bruce D."/>
            <person name="Karavis M."/>
            <person name="Krepps M."/>
            <person name="McGregor P.A."/>
            <person name="Hong C."/>
            <person name="Park K.H."/>
            <person name="Akmal A."/>
            <person name="Feldman A."/>
            <person name="Lin J.S."/>
            <person name="Chang W.E."/>
            <person name="Higgs B.W."/>
            <person name="Demirev P."/>
            <person name="Lindquist J."/>
            <person name="Liem A."/>
            <person name="Fochler E."/>
            <person name="Read T.D."/>
            <person name="Tapia R."/>
            <person name="Johnson S."/>
            <person name="Bishop-Lilly K.A."/>
            <person name="Detter C."/>
            <person name="Han C."/>
            <person name="Sozhamannan S."/>
            <person name="Rosenzweig C.N."/>
            <person name="Skowronski E.W."/>
        </authorList>
    </citation>
    <scope>NUCLEOTIDE SEQUENCE [LARGE SCALE GENOMIC DNA]</scope>
    <source>
        <strain evidence="7 8">TPS4-2</strain>
    </source>
</reference>
<evidence type="ECO:0000256" key="5">
    <source>
        <dbReference type="ARBA" id="ARBA00023136"/>
    </source>
</evidence>
<evidence type="ECO:0000313" key="8">
    <source>
        <dbReference type="Proteomes" id="UP000288361"/>
    </source>
</evidence>
<feature type="transmembrane region" description="Helical" evidence="6">
    <location>
        <begin position="38"/>
        <end position="62"/>
    </location>
</feature>
<evidence type="ECO:0000256" key="2">
    <source>
        <dbReference type="ARBA" id="ARBA00022475"/>
    </source>
</evidence>
<evidence type="ECO:0000256" key="4">
    <source>
        <dbReference type="ARBA" id="ARBA00022989"/>
    </source>
</evidence>
<dbReference type="GO" id="GO:0015171">
    <property type="term" value="F:amino acid transmembrane transporter activity"/>
    <property type="evidence" value="ECO:0007669"/>
    <property type="project" value="TreeGrafter"/>
</dbReference>
<proteinExistence type="predicted"/>
<dbReference type="GO" id="GO:0005886">
    <property type="term" value="C:plasma membrane"/>
    <property type="evidence" value="ECO:0007669"/>
    <property type="project" value="UniProtKB-SubCell"/>
</dbReference>
<keyword evidence="3 6" id="KW-0812">Transmembrane</keyword>
<protein>
    <submittedName>
        <fullName evidence="7">LysE family translocator</fullName>
    </submittedName>
</protein>
<dbReference type="AlphaFoldDB" id="A0A432YM09"/>
<evidence type="ECO:0000313" key="7">
    <source>
        <dbReference type="EMBL" id="RUO61986.1"/>
    </source>
</evidence>
<dbReference type="Proteomes" id="UP000288361">
    <property type="component" value="Unassembled WGS sequence"/>
</dbReference>
<dbReference type="InterPro" id="IPR001123">
    <property type="entry name" value="LeuE-type"/>
</dbReference>
<dbReference type="GO" id="GO:0033228">
    <property type="term" value="P:cysteine export across plasma membrane"/>
    <property type="evidence" value="ECO:0007669"/>
    <property type="project" value="TreeGrafter"/>
</dbReference>
<dbReference type="PANTHER" id="PTHR30086">
    <property type="entry name" value="ARGININE EXPORTER PROTEIN ARGO"/>
    <property type="match status" value="1"/>
</dbReference>
<gene>
    <name evidence="7" type="ORF">CWI73_10970</name>
</gene>
<feature type="transmembrane region" description="Helical" evidence="6">
    <location>
        <begin position="178"/>
        <end position="202"/>
    </location>
</feature>
<dbReference type="RefSeq" id="WP_126752817.1">
    <property type="nucleotide sequence ID" value="NZ_JBHUMT010000003.1"/>
</dbReference>
<feature type="transmembrane region" description="Helical" evidence="6">
    <location>
        <begin position="119"/>
        <end position="138"/>
    </location>
</feature>
<name>A0A432YM09_9GAMM</name>
<comment type="subcellular location">
    <subcellularLocation>
        <location evidence="1">Cell membrane</location>
        <topology evidence="1">Multi-pass membrane protein</topology>
    </subcellularLocation>
</comment>
<evidence type="ECO:0000256" key="3">
    <source>
        <dbReference type="ARBA" id="ARBA00022692"/>
    </source>
</evidence>
<sequence>MDIFIAVFFFAFSTTITPGPNNIMIMSSGVNYGVKSSLPHFLGICFGFPAMVLVVGMGFGSVLEQFPLLHQMIKVAGTLYLLWLAWVIGSQTPKAIEKGDRKPLTFWQAVLFQWVNGKAWVMATGAVAAFTTVAGSLWLEVFEITAAFLAVAFPCVGVWLVAGAGLRQLLTNHTAQRIFNVSMALLLVFSVLPVVFDIWTFYTD</sequence>
<dbReference type="PANTHER" id="PTHR30086:SF20">
    <property type="entry name" value="ARGININE EXPORTER PROTEIN ARGO-RELATED"/>
    <property type="match status" value="1"/>
</dbReference>
<keyword evidence="4 6" id="KW-1133">Transmembrane helix</keyword>